<dbReference type="InterPro" id="IPR046848">
    <property type="entry name" value="E_motif"/>
</dbReference>
<dbReference type="FunFam" id="1.25.40.10:FF:000090">
    <property type="entry name" value="Pentatricopeptide repeat-containing protein, chloroplastic"/>
    <property type="match status" value="1"/>
</dbReference>
<dbReference type="GO" id="GO:0009451">
    <property type="term" value="P:RNA modification"/>
    <property type="evidence" value="ECO:0007669"/>
    <property type="project" value="InterPro"/>
</dbReference>
<dbReference type="InterPro" id="IPR002885">
    <property type="entry name" value="PPR_rpt"/>
</dbReference>
<dbReference type="InterPro" id="IPR011990">
    <property type="entry name" value="TPR-like_helical_dom_sf"/>
</dbReference>
<dbReference type="FunFam" id="1.25.40.10:FF:000344">
    <property type="entry name" value="Pentatricopeptide repeat-containing protein"/>
    <property type="match status" value="1"/>
</dbReference>
<dbReference type="NCBIfam" id="TIGR00756">
    <property type="entry name" value="PPR"/>
    <property type="match status" value="1"/>
</dbReference>
<dbReference type="Pfam" id="PF13041">
    <property type="entry name" value="PPR_2"/>
    <property type="match status" value="1"/>
</dbReference>
<dbReference type="PANTHER" id="PTHR24015:SF1854">
    <property type="entry name" value="OS07G0578800 PROTEIN"/>
    <property type="match status" value="1"/>
</dbReference>
<accession>A0A1U8AV19</accession>
<dbReference type="OMA" id="NHLTFMG"/>
<dbReference type="GO" id="GO:0003723">
    <property type="term" value="F:RNA binding"/>
    <property type="evidence" value="ECO:0007669"/>
    <property type="project" value="InterPro"/>
</dbReference>
<dbReference type="RefSeq" id="XP_010271795.1">
    <property type="nucleotide sequence ID" value="XM_010273493.2"/>
</dbReference>
<organism evidence="1 2">
    <name type="scientific">Nelumbo nucifera</name>
    <name type="common">Sacred lotus</name>
    <dbReference type="NCBI Taxonomy" id="4432"/>
    <lineage>
        <taxon>Eukaryota</taxon>
        <taxon>Viridiplantae</taxon>
        <taxon>Streptophyta</taxon>
        <taxon>Embryophyta</taxon>
        <taxon>Tracheophyta</taxon>
        <taxon>Spermatophyta</taxon>
        <taxon>Magnoliopsida</taxon>
        <taxon>Proteales</taxon>
        <taxon>Nelumbonaceae</taxon>
        <taxon>Nelumbo</taxon>
    </lineage>
</organism>
<dbReference type="KEGG" id="nnu:104607788"/>
<evidence type="ECO:0000313" key="1">
    <source>
        <dbReference type="Proteomes" id="UP000189703"/>
    </source>
</evidence>
<dbReference type="InterPro" id="IPR046960">
    <property type="entry name" value="PPR_At4g14850-like_plant"/>
</dbReference>
<dbReference type="OrthoDB" id="1863721at2759"/>
<dbReference type="Pfam" id="PF01535">
    <property type="entry name" value="PPR"/>
    <property type="match status" value="4"/>
</dbReference>
<dbReference type="PANTHER" id="PTHR24015">
    <property type="entry name" value="OS07G0578800 PROTEIN-RELATED"/>
    <property type="match status" value="1"/>
</dbReference>
<proteinExistence type="predicted"/>
<evidence type="ECO:0000313" key="2">
    <source>
        <dbReference type="RefSeq" id="XP_010271795.1"/>
    </source>
</evidence>
<dbReference type="Gene3D" id="1.25.40.10">
    <property type="entry name" value="Tetratricopeptide repeat domain"/>
    <property type="match status" value="4"/>
</dbReference>
<gene>
    <name evidence="2" type="primary">LOC104607788</name>
</gene>
<keyword evidence="1" id="KW-1185">Reference proteome</keyword>
<sequence length="517" mass="57971">MFPWNGLIKKHVAQRAYHEALQTLTLMHRTDICLLDHFTFPIALKACTNIQAWKQGRQLHGLILRLGFDWDVYTSNALLSMYSGCGQIRVAIQLFDAMPQRNTVSWNSIMAGCIRNDLAHESLSYFSKMIVKPKSSFSVSSLASEEPDTITMCTVLHAHAHLGPTGFPSAKAVHGYIIRRGFQIENEKPAPAAMRTEPFVENALIHTYLEASCLAYAQKVFQEMQPEKRDVVTWTTMISGYLHHKLENLALATFMSMLQQQQQVREGNVYVDAVTLATVIPALGSLRQGKQIHCLAVKNGYDQLNVFVATSLIHVYAEFGTIEYADKLFQRVKDRNVVAWTAIITAYAKHGQGEDSVRLFNEMRRQGVTPNHLTFMGVLTACNHAGLVDQAQECFRCMTQDYGLIPEMHHYAAMVDVLGRAGRLREALEFIKAMPVDASSPVWGSLLASCGYHEDVELAHEVAKILLSMEPDNPANLVLLSNMLAQKERWSDASEVRETMKRLGLRKVPGQSSIPVH</sequence>
<dbReference type="eggNOG" id="KOG4197">
    <property type="taxonomic scope" value="Eukaryota"/>
</dbReference>
<reference evidence="2" key="1">
    <citation type="submission" date="2025-08" db="UniProtKB">
        <authorList>
            <consortium name="RefSeq"/>
        </authorList>
    </citation>
    <scope>IDENTIFICATION</scope>
</reference>
<dbReference type="GeneID" id="104607788"/>
<dbReference type="AlphaFoldDB" id="A0A1U8AV19"/>
<dbReference type="Proteomes" id="UP000189703">
    <property type="component" value="Unplaced"/>
</dbReference>
<name>A0A1U8AV19_NELNU</name>
<dbReference type="Pfam" id="PF20431">
    <property type="entry name" value="E_motif"/>
    <property type="match status" value="1"/>
</dbReference>
<dbReference type="PROSITE" id="PS51375">
    <property type="entry name" value="PPR"/>
    <property type="match status" value="3"/>
</dbReference>
<protein>
    <submittedName>
        <fullName evidence="2">Pentatricopeptide repeat-containing protein At3g23330</fullName>
    </submittedName>
</protein>
<dbReference type="SUPFAM" id="SSF48452">
    <property type="entry name" value="TPR-like"/>
    <property type="match status" value="1"/>
</dbReference>